<dbReference type="GeneID" id="78126901"/>
<dbReference type="InterPro" id="IPR009057">
    <property type="entry name" value="Homeodomain-like_sf"/>
</dbReference>
<proteinExistence type="predicted"/>
<dbReference type="SUPFAM" id="SSF46689">
    <property type="entry name" value="Homeodomain-like"/>
    <property type="match status" value="1"/>
</dbReference>
<keyword evidence="8" id="KW-1185">Reference proteome</keyword>
<evidence type="ECO:0000313" key="7">
    <source>
        <dbReference type="EMBL" id="KAE8129283.1"/>
    </source>
</evidence>
<feature type="domain" description="HTH tetR-type" evidence="6">
    <location>
        <begin position="43"/>
        <end position="103"/>
    </location>
</feature>
<dbReference type="RefSeq" id="WP_152580483.1">
    <property type="nucleotide sequence ID" value="NZ_JALCCS010000008.1"/>
</dbReference>
<dbReference type="AlphaFoldDB" id="A0A5N6S798"/>
<evidence type="ECO:0000256" key="1">
    <source>
        <dbReference type="ARBA" id="ARBA00023015"/>
    </source>
</evidence>
<dbReference type="OrthoDB" id="9796019at2"/>
<dbReference type="EMBL" id="QDAG01000003">
    <property type="protein sequence ID" value="KAE8129283.1"/>
    <property type="molecule type" value="Genomic_DNA"/>
</dbReference>
<keyword evidence="2 4" id="KW-0238">DNA-binding</keyword>
<evidence type="ECO:0000259" key="6">
    <source>
        <dbReference type="PROSITE" id="PS50977"/>
    </source>
</evidence>
<accession>A0A5N6S798</accession>
<evidence type="ECO:0000256" key="2">
    <source>
        <dbReference type="ARBA" id="ARBA00023125"/>
    </source>
</evidence>
<feature type="region of interest" description="Disordered" evidence="5">
    <location>
        <begin position="1"/>
        <end position="23"/>
    </location>
</feature>
<dbReference type="Pfam" id="PF16859">
    <property type="entry name" value="TetR_C_11"/>
    <property type="match status" value="1"/>
</dbReference>
<dbReference type="SUPFAM" id="SSF48498">
    <property type="entry name" value="Tetracyclin repressor-like, C-terminal domain"/>
    <property type="match status" value="1"/>
</dbReference>
<evidence type="ECO:0000256" key="4">
    <source>
        <dbReference type="PROSITE-ProRule" id="PRU00335"/>
    </source>
</evidence>
<keyword evidence="3" id="KW-0804">Transcription</keyword>
<dbReference type="GO" id="GO:0000976">
    <property type="term" value="F:transcription cis-regulatory region binding"/>
    <property type="evidence" value="ECO:0007669"/>
    <property type="project" value="TreeGrafter"/>
</dbReference>
<dbReference type="Proteomes" id="UP000325415">
    <property type="component" value="Unassembled WGS sequence"/>
</dbReference>
<protein>
    <submittedName>
        <fullName evidence="7">TetR family transcriptional regulator</fullName>
    </submittedName>
</protein>
<evidence type="ECO:0000256" key="3">
    <source>
        <dbReference type="ARBA" id="ARBA00023163"/>
    </source>
</evidence>
<dbReference type="PROSITE" id="PS50977">
    <property type="entry name" value="HTH_TETR_2"/>
    <property type="match status" value="1"/>
</dbReference>
<sequence>MRLLSPLSSEPLTTPSPALPTASPAVPLIAKRHHGHGGRPRSEASRRAILDAVADLVTTVTPAQITIAAIAARAGTSKSTIYRWWTSRAELLFEALARITVPTLEFPDDADTATALATQLEALQQLFAEPYLGRLIIALTIEAQENPDTARALRRLWLAPRRDSAARVLQRGIARGEIRADIDLEIAIDQLFAPLYHRALYYSGEDRSEDCEESLSGNDGGSSSAMARYAAKAVKQFLAGAAARAEHSNDSNGSRRP</sequence>
<name>A0A5N6S798_9BIFI</name>
<reference evidence="7 8" key="1">
    <citation type="submission" date="2018-04" db="EMBL/GenBank/DDBJ databases">
        <authorList>
            <person name="Eckel V.P."/>
            <person name="Vogel R.F."/>
        </authorList>
    </citation>
    <scope>NUCLEOTIDE SEQUENCE [LARGE SCALE GENOMIC DNA]</scope>
    <source>
        <strain evidence="8">TMW 2.1764</strain>
    </source>
</reference>
<evidence type="ECO:0000313" key="8">
    <source>
        <dbReference type="Proteomes" id="UP000325415"/>
    </source>
</evidence>
<feature type="DNA-binding region" description="H-T-H motif" evidence="4">
    <location>
        <begin position="66"/>
        <end position="85"/>
    </location>
</feature>
<organism evidence="7 8">
    <name type="scientific">Bifidobacterium tibiigranuli</name>
    <dbReference type="NCBI Taxonomy" id="2172043"/>
    <lineage>
        <taxon>Bacteria</taxon>
        <taxon>Bacillati</taxon>
        <taxon>Actinomycetota</taxon>
        <taxon>Actinomycetes</taxon>
        <taxon>Bifidobacteriales</taxon>
        <taxon>Bifidobacteriaceae</taxon>
        <taxon>Bifidobacterium</taxon>
    </lineage>
</organism>
<dbReference type="PANTHER" id="PTHR30055:SF148">
    <property type="entry name" value="TETR-FAMILY TRANSCRIPTIONAL REGULATOR"/>
    <property type="match status" value="1"/>
</dbReference>
<dbReference type="InterPro" id="IPR011075">
    <property type="entry name" value="TetR_C"/>
</dbReference>
<dbReference type="InterPro" id="IPR050109">
    <property type="entry name" value="HTH-type_TetR-like_transc_reg"/>
</dbReference>
<dbReference type="Pfam" id="PF00440">
    <property type="entry name" value="TetR_N"/>
    <property type="match status" value="1"/>
</dbReference>
<evidence type="ECO:0000256" key="5">
    <source>
        <dbReference type="SAM" id="MobiDB-lite"/>
    </source>
</evidence>
<dbReference type="Gene3D" id="1.10.10.60">
    <property type="entry name" value="Homeodomain-like"/>
    <property type="match status" value="1"/>
</dbReference>
<dbReference type="PANTHER" id="PTHR30055">
    <property type="entry name" value="HTH-TYPE TRANSCRIPTIONAL REGULATOR RUTR"/>
    <property type="match status" value="1"/>
</dbReference>
<dbReference type="InterPro" id="IPR001647">
    <property type="entry name" value="HTH_TetR"/>
</dbReference>
<dbReference type="GO" id="GO:0003700">
    <property type="term" value="F:DNA-binding transcription factor activity"/>
    <property type="evidence" value="ECO:0007669"/>
    <property type="project" value="TreeGrafter"/>
</dbReference>
<gene>
    <name evidence="7" type="ORF">DDE84_04270</name>
</gene>
<keyword evidence="1" id="KW-0805">Transcription regulation</keyword>
<comment type="caution">
    <text evidence="7">The sequence shown here is derived from an EMBL/GenBank/DDBJ whole genome shotgun (WGS) entry which is preliminary data.</text>
</comment>
<dbReference type="Gene3D" id="1.10.357.10">
    <property type="entry name" value="Tetracycline Repressor, domain 2"/>
    <property type="match status" value="1"/>
</dbReference>
<dbReference type="InterPro" id="IPR036271">
    <property type="entry name" value="Tet_transcr_reg_TetR-rel_C_sf"/>
</dbReference>